<protein>
    <submittedName>
        <fullName evidence="4">Retrovirus-related Pol polyprotein from transposon TNT 1-94</fullName>
    </submittedName>
</protein>
<evidence type="ECO:0000313" key="3">
    <source>
        <dbReference type="EMBL" id="CAI4019815.1"/>
    </source>
</evidence>
<dbReference type="GO" id="GO:0006139">
    <property type="term" value="P:nucleobase-containing compound metabolic process"/>
    <property type="evidence" value="ECO:0007669"/>
    <property type="project" value="InterPro"/>
</dbReference>
<dbReference type="Pfam" id="PF01927">
    <property type="entry name" value="Mut7-C"/>
    <property type="match status" value="1"/>
</dbReference>
<dbReference type="AlphaFoldDB" id="A0A9P1GRS2"/>
<dbReference type="InterPro" id="IPR012337">
    <property type="entry name" value="RNaseH-like_sf"/>
</dbReference>
<gene>
    <name evidence="3" type="ORF">C1SCF055_LOCUS44281</name>
</gene>
<dbReference type="PANTHER" id="PTHR47765:SF2">
    <property type="entry name" value="EXONUCLEASE MUT-7 HOMOLOG"/>
    <property type="match status" value="1"/>
</dbReference>
<dbReference type="InterPro" id="IPR052408">
    <property type="entry name" value="Exonuclease_MUT-7-like"/>
</dbReference>
<proteinExistence type="predicted"/>
<evidence type="ECO:0000313" key="4">
    <source>
        <dbReference type="EMBL" id="CAL4807127.1"/>
    </source>
</evidence>
<dbReference type="PANTHER" id="PTHR47765">
    <property type="entry name" value="3'-5' EXONUCLEASE DOMAIN-CONTAINING PROTEIN"/>
    <property type="match status" value="1"/>
</dbReference>
<name>A0A9P1GRS2_9DINO</name>
<dbReference type="GO" id="GO:0008408">
    <property type="term" value="F:3'-5' exonuclease activity"/>
    <property type="evidence" value="ECO:0007669"/>
    <property type="project" value="InterPro"/>
</dbReference>
<dbReference type="SUPFAM" id="SSF53098">
    <property type="entry name" value="Ribonuclease H-like"/>
    <property type="match status" value="1"/>
</dbReference>
<organism evidence="3">
    <name type="scientific">Cladocopium goreaui</name>
    <dbReference type="NCBI Taxonomy" id="2562237"/>
    <lineage>
        <taxon>Eukaryota</taxon>
        <taxon>Sar</taxon>
        <taxon>Alveolata</taxon>
        <taxon>Dinophyceae</taxon>
        <taxon>Suessiales</taxon>
        <taxon>Symbiodiniaceae</taxon>
        <taxon>Cladocopium</taxon>
    </lineage>
</organism>
<dbReference type="EMBL" id="CAMXCT010006774">
    <property type="protein sequence ID" value="CAI4019815.1"/>
    <property type="molecule type" value="Genomic_DNA"/>
</dbReference>
<dbReference type="Proteomes" id="UP001152797">
    <property type="component" value="Unassembled WGS sequence"/>
</dbReference>
<dbReference type="InterPro" id="IPR002782">
    <property type="entry name" value="Mut7-C_RNAse_dom"/>
</dbReference>
<keyword evidence="5" id="KW-1185">Reference proteome</keyword>
<reference evidence="4 5" key="2">
    <citation type="submission" date="2024-05" db="EMBL/GenBank/DDBJ databases">
        <authorList>
            <person name="Chen Y."/>
            <person name="Shah S."/>
            <person name="Dougan E. K."/>
            <person name="Thang M."/>
            <person name="Chan C."/>
        </authorList>
    </citation>
    <scope>NUCLEOTIDE SEQUENCE [LARGE SCALE GENOMIC DNA]</scope>
</reference>
<dbReference type="InterPro" id="IPR036397">
    <property type="entry name" value="RNaseH_sf"/>
</dbReference>
<dbReference type="Gene3D" id="3.30.420.10">
    <property type="entry name" value="Ribonuclease H-like superfamily/Ribonuclease H"/>
    <property type="match status" value="1"/>
</dbReference>
<comment type="caution">
    <text evidence="3">The sequence shown here is derived from an EMBL/GenBank/DDBJ whole genome shotgun (WGS) entry which is preliminary data.</text>
</comment>
<dbReference type="EMBL" id="CAMXCT020006774">
    <property type="protein sequence ID" value="CAL1173190.1"/>
    <property type="molecule type" value="Genomic_DNA"/>
</dbReference>
<feature type="domain" description="3'-5' exonuclease" evidence="1">
    <location>
        <begin position="44"/>
        <end position="199"/>
    </location>
</feature>
<dbReference type="InterPro" id="IPR002562">
    <property type="entry name" value="3'-5'_exonuclease_dom"/>
</dbReference>
<dbReference type="GO" id="GO:0003676">
    <property type="term" value="F:nucleic acid binding"/>
    <property type="evidence" value="ECO:0007669"/>
    <property type="project" value="InterPro"/>
</dbReference>
<dbReference type="OrthoDB" id="445447at2759"/>
<accession>A0A9P1GRS2</accession>
<evidence type="ECO:0000259" key="1">
    <source>
        <dbReference type="Pfam" id="PF01612"/>
    </source>
</evidence>
<dbReference type="Pfam" id="PF01612">
    <property type="entry name" value="DNA_pol_A_exo1"/>
    <property type="match status" value="1"/>
</dbReference>
<evidence type="ECO:0000313" key="5">
    <source>
        <dbReference type="Proteomes" id="UP001152797"/>
    </source>
</evidence>
<sequence>MNKPTEDARVGASVGGLRLPLLTPMQEEIHWVDAEKGGSILAQHAAEALKSRELRVAVDAEWQDPRPLSLLQLALSVRKQPPTVFLIDMVQPPCESTLDWCRKLLTGKHEVLVFSPKEDSRRLEEVGLLPGVDQSNWLDLQRLDWGLGNQPGLQAVAAWALGRWMDKSLQTSNWDQRPLTREQQEYAALDASVLLQLHDCDRAALPQKAVLHEKVQSPNPSGDMAMAQEKERWNSYRSHPQRQRPRILAEGARERNDDLCFMLPAALTRLMRKLRGLGLDTAILREGAPQRELVETAENEDRIILYYNTKNLLPARVCHRTYMLRSTSPDEQLREVIEAFDVDVNSDCLCGRCVQCNAWDWQLVGREEVKDNPQVAAKTLESFDEFWLCGGCGKVYWEGKMFVKALGHFRSFMPESLERQREEQMAARSQELEELGWSAPRIRAALVREGWLSAEKALEEEEEAIANGYPAASASSAPRVSACGRQGSRALLAVMPALCLFTGRSWSPVLPRNHMPLPIRIVGPQETRYAPFGTGSRVWARTLCTETALRRRLHSS</sequence>
<evidence type="ECO:0000259" key="2">
    <source>
        <dbReference type="Pfam" id="PF01927"/>
    </source>
</evidence>
<feature type="domain" description="Mut7-C RNAse" evidence="2">
    <location>
        <begin position="261"/>
        <end position="402"/>
    </location>
</feature>
<reference evidence="3" key="1">
    <citation type="submission" date="2022-10" db="EMBL/GenBank/DDBJ databases">
        <authorList>
            <person name="Chen Y."/>
            <person name="Dougan E. K."/>
            <person name="Chan C."/>
            <person name="Rhodes N."/>
            <person name="Thang M."/>
        </authorList>
    </citation>
    <scope>NUCLEOTIDE SEQUENCE</scope>
</reference>
<dbReference type="EMBL" id="CAMXCT030006774">
    <property type="protein sequence ID" value="CAL4807127.1"/>
    <property type="molecule type" value="Genomic_DNA"/>
</dbReference>